<sequence>MDRAVHQHLRCPSQIPGLFTATGQPGFLYHPNCVNRTNSSNIDKGALPLSGEGTSDEGETPGSRPPDGVINGSLFEPDTDAGVQKSCSTLGLTLQQGQGGNQLRVQDHESERVPTATCRKQAASHVQTLEFLAQCNNPLVLTLPPPRVASSLSMTTTDDASKAATAGSDMSHQGDMDSIFSTSEDRASETAHASLHSSAYGQKCHNCQSCRGNKQGVCTDPLRTPLATAEAGRDAHLWDAPNKNQSFIGTFTPCDPAEVLEQGFFDQESGVVSPAQRHAQQDHQTFETCNADTNITHEVLGRMQERLIPRRVLREHLHMLGNVKNQLNPTDTVYLISGADIEDMVIDIMTSLLRQSTQSPIVPNHIPTRKTSNSSTSLCVDGASNAIVPCSAMGAEPTTTISIPKTSFASISPSDMQAEKNSLSQPSNDKQTLQSPPYDHEACLTSFSVHHHTTADNFESLIANISRAQEAIAVPYYNMGLTSFPALRSRHCTKEWLSPPTRCEGILLSPPGLDMYRDGVDAHYGVEYWPPAFLLDEPVKQRQYSQTLFSGNRLFNDRSYAGHQYRASYASPRQEKRLGSSLGAAARRRRSLQVPEIDKNMVEDQGLTVPSFLAKIRSRRLHHHTSPSQSEDSKVPYNSPNGNHRLPTTPRSRDSLVRERTPKLPRIDKAGIYEAMTGSRLVVPRDRRDTCSEDNKPHVCADDGDSFLGSSVSTP</sequence>
<feature type="compositionally biased region" description="Low complexity" evidence="1">
    <location>
        <begin position="153"/>
        <end position="169"/>
    </location>
</feature>
<feature type="compositionally biased region" description="Basic and acidic residues" evidence="1">
    <location>
        <begin position="651"/>
        <end position="671"/>
    </location>
</feature>
<dbReference type="InParanoid" id="A0A084QMY1"/>
<evidence type="ECO:0000313" key="3">
    <source>
        <dbReference type="Proteomes" id="UP000028524"/>
    </source>
</evidence>
<feature type="compositionally biased region" description="Basic and acidic residues" evidence="1">
    <location>
        <begin position="683"/>
        <end position="701"/>
    </location>
</feature>
<reference evidence="2 3" key="1">
    <citation type="journal article" date="2014" name="BMC Genomics">
        <title>Comparative genome sequencing reveals chemotype-specific gene clusters in the toxigenic black mold Stachybotrys.</title>
        <authorList>
            <person name="Semeiks J."/>
            <person name="Borek D."/>
            <person name="Otwinowski Z."/>
            <person name="Grishin N.V."/>
        </authorList>
    </citation>
    <scope>NUCLEOTIDE SEQUENCE [LARGE SCALE GENOMIC DNA]</scope>
    <source>
        <strain evidence="2 3">IBT 40285</strain>
    </source>
</reference>
<gene>
    <name evidence="2" type="ORF">S40285_02690</name>
</gene>
<proteinExistence type="predicted"/>
<dbReference type="AlphaFoldDB" id="A0A084QMY1"/>
<protein>
    <submittedName>
        <fullName evidence="2">Uncharacterized protein</fullName>
    </submittedName>
</protein>
<feature type="region of interest" description="Disordered" evidence="1">
    <location>
        <begin position="414"/>
        <end position="436"/>
    </location>
</feature>
<evidence type="ECO:0000256" key="1">
    <source>
        <dbReference type="SAM" id="MobiDB-lite"/>
    </source>
</evidence>
<feature type="region of interest" description="Disordered" evidence="1">
    <location>
        <begin position="620"/>
        <end position="715"/>
    </location>
</feature>
<feature type="region of interest" description="Disordered" evidence="1">
    <location>
        <begin position="40"/>
        <end position="69"/>
    </location>
</feature>
<dbReference type="OrthoDB" id="4837923at2759"/>
<feature type="region of interest" description="Disordered" evidence="1">
    <location>
        <begin position="568"/>
        <end position="590"/>
    </location>
</feature>
<feature type="region of interest" description="Disordered" evidence="1">
    <location>
        <begin position="151"/>
        <end position="174"/>
    </location>
</feature>
<dbReference type="HOGENOM" id="CLU_386451_0_0_1"/>
<evidence type="ECO:0000313" key="2">
    <source>
        <dbReference type="EMBL" id="KFA65316.1"/>
    </source>
</evidence>
<feature type="compositionally biased region" description="Polar residues" evidence="1">
    <location>
        <begin position="626"/>
        <end position="642"/>
    </location>
</feature>
<accession>A0A084QMY1</accession>
<keyword evidence="3" id="KW-1185">Reference proteome</keyword>
<organism evidence="2 3">
    <name type="scientific">Stachybotrys chlorohalonatus (strain IBT 40285)</name>
    <dbReference type="NCBI Taxonomy" id="1283841"/>
    <lineage>
        <taxon>Eukaryota</taxon>
        <taxon>Fungi</taxon>
        <taxon>Dikarya</taxon>
        <taxon>Ascomycota</taxon>
        <taxon>Pezizomycotina</taxon>
        <taxon>Sordariomycetes</taxon>
        <taxon>Hypocreomycetidae</taxon>
        <taxon>Hypocreales</taxon>
        <taxon>Stachybotryaceae</taxon>
        <taxon>Stachybotrys</taxon>
    </lineage>
</organism>
<dbReference type="Proteomes" id="UP000028524">
    <property type="component" value="Unassembled WGS sequence"/>
</dbReference>
<dbReference type="EMBL" id="KL660607">
    <property type="protein sequence ID" value="KFA65316.1"/>
    <property type="molecule type" value="Genomic_DNA"/>
</dbReference>
<name>A0A084QMY1_STAC4</name>
<feature type="compositionally biased region" description="Polar residues" evidence="1">
    <location>
        <begin position="414"/>
        <end position="435"/>
    </location>
</feature>